<comment type="caution">
    <text evidence="4">The sequence shown here is derived from an EMBL/GenBank/DDBJ whole genome shotgun (WGS) entry which is preliminary data.</text>
</comment>
<dbReference type="InterPro" id="IPR046347">
    <property type="entry name" value="bZIP_sf"/>
</dbReference>
<dbReference type="EMBL" id="ML978711">
    <property type="protein sequence ID" value="KAF2091431.1"/>
    <property type="molecule type" value="Genomic_DNA"/>
</dbReference>
<feature type="compositionally biased region" description="Low complexity" evidence="2">
    <location>
        <begin position="61"/>
        <end position="90"/>
    </location>
</feature>
<dbReference type="CDD" id="cd14688">
    <property type="entry name" value="bZIP_YAP"/>
    <property type="match status" value="1"/>
</dbReference>
<dbReference type="SUPFAM" id="SSF57959">
    <property type="entry name" value="Leucine zipper domain"/>
    <property type="match status" value="1"/>
</dbReference>
<accession>A0A9P4HY84</accession>
<dbReference type="Gene3D" id="1.20.5.170">
    <property type="match status" value="1"/>
</dbReference>
<keyword evidence="5" id="KW-1185">Reference proteome</keyword>
<evidence type="ECO:0000259" key="3">
    <source>
        <dbReference type="PROSITE" id="PS00036"/>
    </source>
</evidence>
<reference evidence="4" key="1">
    <citation type="journal article" date="2020" name="Stud. Mycol.">
        <title>101 Dothideomycetes genomes: a test case for predicting lifestyles and emergence of pathogens.</title>
        <authorList>
            <person name="Haridas S."/>
            <person name="Albert R."/>
            <person name="Binder M."/>
            <person name="Bloem J."/>
            <person name="Labutti K."/>
            <person name="Salamov A."/>
            <person name="Andreopoulos B."/>
            <person name="Baker S."/>
            <person name="Barry K."/>
            <person name="Bills G."/>
            <person name="Bluhm B."/>
            <person name="Cannon C."/>
            <person name="Castanera R."/>
            <person name="Culley D."/>
            <person name="Daum C."/>
            <person name="Ezra D."/>
            <person name="Gonzalez J."/>
            <person name="Henrissat B."/>
            <person name="Kuo A."/>
            <person name="Liang C."/>
            <person name="Lipzen A."/>
            <person name="Lutzoni F."/>
            <person name="Magnuson J."/>
            <person name="Mondo S."/>
            <person name="Nolan M."/>
            <person name="Ohm R."/>
            <person name="Pangilinan J."/>
            <person name="Park H.-J."/>
            <person name="Ramirez L."/>
            <person name="Alfaro M."/>
            <person name="Sun H."/>
            <person name="Tritt A."/>
            <person name="Yoshinaga Y."/>
            <person name="Zwiers L.-H."/>
            <person name="Turgeon B."/>
            <person name="Goodwin S."/>
            <person name="Spatafora J."/>
            <person name="Crous P."/>
            <person name="Grigoriev I."/>
        </authorList>
    </citation>
    <scope>NUCLEOTIDE SEQUENCE</scope>
    <source>
        <strain evidence="4">CBS 121410</strain>
    </source>
</reference>
<sequence length="204" mass="22354">MEPQQYEYWLPTDVYAQNPGNFYTPDLSSIPSLTASPTPTTFDGTPTPTSLYSHGGHARYSSTSSNNSNSIGYSTSTASSTTTTMPMTPSEFGSADDLDQSPYCSPSATHHDSDFFSSAVPLGALQQSHPDGYQHHHLAWPIPTERTHTTSGRRRAQNRAAQRAFRERKEKHARDIEQQLAALTARYGKLESSHKELGAAMEGS</sequence>
<dbReference type="GO" id="GO:0003700">
    <property type="term" value="F:DNA-binding transcription factor activity"/>
    <property type="evidence" value="ECO:0007669"/>
    <property type="project" value="InterPro"/>
</dbReference>
<feature type="coiled-coil region" evidence="1">
    <location>
        <begin position="166"/>
        <end position="193"/>
    </location>
</feature>
<evidence type="ECO:0000313" key="5">
    <source>
        <dbReference type="Proteomes" id="UP000799776"/>
    </source>
</evidence>
<dbReference type="Proteomes" id="UP000799776">
    <property type="component" value="Unassembled WGS sequence"/>
</dbReference>
<dbReference type="AlphaFoldDB" id="A0A9P4HY84"/>
<proteinExistence type="predicted"/>
<dbReference type="OrthoDB" id="3892274at2759"/>
<protein>
    <recommendedName>
        <fullName evidence="3">BZIP domain-containing protein</fullName>
    </recommendedName>
</protein>
<gene>
    <name evidence="4" type="ORF">K490DRAFT_52648</name>
</gene>
<evidence type="ECO:0000313" key="4">
    <source>
        <dbReference type="EMBL" id="KAF2091431.1"/>
    </source>
</evidence>
<name>A0A9P4HY84_9PEZI</name>
<evidence type="ECO:0000256" key="2">
    <source>
        <dbReference type="SAM" id="MobiDB-lite"/>
    </source>
</evidence>
<dbReference type="PROSITE" id="PS00036">
    <property type="entry name" value="BZIP_BASIC"/>
    <property type="match status" value="1"/>
</dbReference>
<feature type="domain" description="BZIP" evidence="3">
    <location>
        <begin position="153"/>
        <end position="168"/>
    </location>
</feature>
<organism evidence="4 5">
    <name type="scientific">Saccharata proteae CBS 121410</name>
    <dbReference type="NCBI Taxonomy" id="1314787"/>
    <lineage>
        <taxon>Eukaryota</taxon>
        <taxon>Fungi</taxon>
        <taxon>Dikarya</taxon>
        <taxon>Ascomycota</taxon>
        <taxon>Pezizomycotina</taxon>
        <taxon>Dothideomycetes</taxon>
        <taxon>Dothideomycetes incertae sedis</taxon>
        <taxon>Botryosphaeriales</taxon>
        <taxon>Saccharataceae</taxon>
        <taxon>Saccharata</taxon>
    </lineage>
</organism>
<feature type="region of interest" description="Disordered" evidence="2">
    <location>
        <begin position="53"/>
        <end position="109"/>
    </location>
</feature>
<keyword evidence="1" id="KW-0175">Coiled coil</keyword>
<evidence type="ECO:0000256" key="1">
    <source>
        <dbReference type="SAM" id="Coils"/>
    </source>
</evidence>
<dbReference type="InterPro" id="IPR004827">
    <property type="entry name" value="bZIP"/>
</dbReference>